<feature type="compositionally biased region" description="Basic and acidic residues" evidence="1">
    <location>
        <begin position="542"/>
        <end position="555"/>
    </location>
</feature>
<accession>A0A8I0GF99</accession>
<keyword evidence="5" id="KW-1185">Reference proteome</keyword>
<keyword evidence="2" id="KW-0812">Transmembrane</keyword>
<dbReference type="AlphaFoldDB" id="A0A8I0GF99"/>
<feature type="compositionally biased region" description="Gly residues" evidence="1">
    <location>
        <begin position="486"/>
        <end position="500"/>
    </location>
</feature>
<keyword evidence="3" id="KW-0732">Signal</keyword>
<feature type="compositionally biased region" description="Polar residues" evidence="1">
    <location>
        <begin position="66"/>
        <end position="78"/>
    </location>
</feature>
<feature type="region of interest" description="Disordered" evidence="1">
    <location>
        <begin position="65"/>
        <end position="160"/>
    </location>
</feature>
<feature type="transmembrane region" description="Helical" evidence="2">
    <location>
        <begin position="383"/>
        <end position="405"/>
    </location>
</feature>
<proteinExistence type="predicted"/>
<gene>
    <name evidence="4" type="ORF">H8R10_05970</name>
</gene>
<feature type="compositionally biased region" description="Polar residues" evidence="1">
    <location>
        <begin position="619"/>
        <end position="633"/>
    </location>
</feature>
<feature type="transmembrane region" description="Helical" evidence="2">
    <location>
        <begin position="352"/>
        <end position="371"/>
    </location>
</feature>
<protein>
    <recommendedName>
        <fullName evidence="6">TrbL/VirB6 plasmid conjugal transfer protein</fullName>
    </recommendedName>
</protein>
<feature type="compositionally biased region" description="Gly residues" evidence="1">
    <location>
        <begin position="511"/>
        <end position="527"/>
    </location>
</feature>
<dbReference type="EMBL" id="JACRUO010000001">
    <property type="protein sequence ID" value="MBD3689772.1"/>
    <property type="molecule type" value="Genomic_DNA"/>
</dbReference>
<dbReference type="RefSeq" id="WP_191071796.1">
    <property type="nucleotide sequence ID" value="NZ_JACRUO010000001.1"/>
</dbReference>
<feature type="transmembrane region" description="Helical" evidence="2">
    <location>
        <begin position="326"/>
        <end position="345"/>
    </location>
</feature>
<feature type="compositionally biased region" description="Basic and acidic residues" evidence="1">
    <location>
        <begin position="105"/>
        <end position="130"/>
    </location>
</feature>
<evidence type="ECO:0000256" key="1">
    <source>
        <dbReference type="SAM" id="MobiDB-lite"/>
    </source>
</evidence>
<evidence type="ECO:0000313" key="5">
    <source>
        <dbReference type="Proteomes" id="UP000627538"/>
    </source>
</evidence>
<feature type="compositionally biased region" description="Basic and acidic residues" evidence="1">
    <location>
        <begin position="79"/>
        <end position="98"/>
    </location>
</feature>
<feature type="compositionally biased region" description="Low complexity" evidence="1">
    <location>
        <begin position="501"/>
        <end position="510"/>
    </location>
</feature>
<keyword evidence="2" id="KW-0472">Membrane</keyword>
<reference evidence="4 5" key="1">
    <citation type="submission" date="2020-08" db="EMBL/GenBank/DDBJ databases">
        <title>Winkia gen. nov., sp. nov., isolated from faeces of the Anser albifrons in China.</title>
        <authorList>
            <person name="Liu Q."/>
        </authorList>
    </citation>
    <scope>NUCLEOTIDE SEQUENCE [LARGE SCALE GENOMIC DNA]</scope>
    <source>
        <strain evidence="4 5">C62</strain>
    </source>
</reference>
<comment type="caution">
    <text evidence="4">The sequence shown here is derived from an EMBL/GenBank/DDBJ whole genome shotgun (WGS) entry which is preliminary data.</text>
</comment>
<evidence type="ECO:0008006" key="6">
    <source>
        <dbReference type="Google" id="ProtNLM"/>
    </source>
</evidence>
<name>A0A8I0GF99_9ACTO</name>
<feature type="compositionally biased region" description="Low complexity" evidence="1">
    <location>
        <begin position="563"/>
        <end position="573"/>
    </location>
</feature>
<evidence type="ECO:0000313" key="4">
    <source>
        <dbReference type="EMBL" id="MBD3689772.1"/>
    </source>
</evidence>
<feature type="compositionally biased region" description="Low complexity" evidence="1">
    <location>
        <begin position="601"/>
        <end position="613"/>
    </location>
</feature>
<feature type="signal peptide" evidence="3">
    <location>
        <begin position="1"/>
        <end position="32"/>
    </location>
</feature>
<feature type="region of interest" description="Disordered" evidence="1">
    <location>
        <begin position="481"/>
        <end position="573"/>
    </location>
</feature>
<keyword evidence="2" id="KW-1133">Transmembrane helix</keyword>
<dbReference type="Proteomes" id="UP000627538">
    <property type="component" value="Unassembled WGS sequence"/>
</dbReference>
<feature type="region of interest" description="Disordered" evidence="1">
    <location>
        <begin position="601"/>
        <end position="633"/>
    </location>
</feature>
<feature type="transmembrane region" description="Helical" evidence="2">
    <location>
        <begin position="242"/>
        <end position="262"/>
    </location>
</feature>
<evidence type="ECO:0000256" key="2">
    <source>
        <dbReference type="SAM" id="Phobius"/>
    </source>
</evidence>
<sequence>MKRPGLGAVLVRLLTVTAVVWGGVMVAQPALAAPTPPPGEQGGAVLDPKYLSEPVDFAAAMERAEQNNPLMNRGSQQKSKAEEMEELRAGGKSDKDAKGTTGAKKGKDSKEAKDSKTSKDSKESKDEKSDSSASKAGSDAEKNADEDSNENDDKEEKASLYDKLSQPITAAASYLYKTVFDTALATPSLSFTTGTGNEIFHLVSGPLSWIGGVVFVGALMAFGARMTLSLGRNNVAELAKGLALFLFFSSMWAGLVAAFLSMCDLVTMGFIKASGVGSDDVFKSISETARLITWGWERDAEGNPTSHGILETLFDIFDDLPGPDDFVRGIMSFFLVIAGFTLNLYMGFRYGFLIILVAAGPLMASAYLTGFGKEWAGRLVQWVLAWGVFKPVAALLLVTAVTLSSSSDLQDASGKPLSAAMAGMIGFAMLMSASMSLPALVKLLVPAAGAVGSQMPVKPGAILGGGLAVVAGGAQVALGAKRASGGSSGSGGSGSGGKSGKAGADSSASSGRGGGSGGSDSGSGSAGESGASGSRDAGTRAGLKEHQSETARPQDHAGGSQGGSSASVGASAAGAAGSFAGAGVNLAAGNVAGGLIQGAQGVAQAGQAVSEGVNGATAEGSSDETGPSGAQSA</sequence>
<evidence type="ECO:0000256" key="3">
    <source>
        <dbReference type="SAM" id="SignalP"/>
    </source>
</evidence>
<organism evidence="4 5">
    <name type="scientific">Nanchangia anserum</name>
    <dbReference type="NCBI Taxonomy" id="2692125"/>
    <lineage>
        <taxon>Bacteria</taxon>
        <taxon>Bacillati</taxon>
        <taxon>Actinomycetota</taxon>
        <taxon>Actinomycetes</taxon>
        <taxon>Actinomycetales</taxon>
        <taxon>Actinomycetaceae</taxon>
        <taxon>Nanchangia</taxon>
    </lineage>
</organism>
<feature type="transmembrane region" description="Helical" evidence="2">
    <location>
        <begin position="199"/>
        <end position="222"/>
    </location>
</feature>
<feature type="chain" id="PRO_5034217870" description="TrbL/VirB6 plasmid conjugal transfer protein" evidence="3">
    <location>
        <begin position="33"/>
        <end position="633"/>
    </location>
</feature>
<feature type="transmembrane region" description="Helical" evidence="2">
    <location>
        <begin position="417"/>
        <end position="441"/>
    </location>
</feature>